<dbReference type="HOGENOM" id="CLU_026673_26_3_9"/>
<dbReference type="Pfam" id="PF00107">
    <property type="entry name" value="ADH_zinc_N"/>
    <property type="match status" value="1"/>
</dbReference>
<dbReference type="Gene3D" id="3.90.180.10">
    <property type="entry name" value="Medium-chain alcohol dehydrogenases, catalytic domain"/>
    <property type="match status" value="1"/>
</dbReference>
<sequence length="332" mass="35028">MSSSFQALFVDNTEPFSVGVKPLSLDDLPAGEVVIKVAYSSVNYKDGLASIPNGNIVKSYPFVPGIDLSGVVESSEDERFVKGQPVLVTGYGLGVSHFGGYSEYARVPADWVVPLPDGLSLREAMIYGTAGFTAAMSIQALEDNGASPDQGKVLVTGASGGVGGAALAMLAGRGYQVVAGTGRTSESEYLKRLGAAEVISREEIYDPEAKQRPLDKQLWQAAVDPVGGNQLATILSKIEYRGSVAVSGLTGGTKVPATVLPFILRGVNLLGIDSVFCPADLRLKVWERMAGDLKPANLEALVDREITLDELPQALADILKSNTRGRVLVKVS</sequence>
<dbReference type="SUPFAM" id="SSF50129">
    <property type="entry name" value="GroES-like"/>
    <property type="match status" value="1"/>
</dbReference>
<dbReference type="RefSeq" id="WP_046723068.1">
    <property type="nucleotide sequence ID" value="NZ_CP011114.1"/>
</dbReference>
<dbReference type="Proteomes" id="UP000034189">
    <property type="component" value="Chromosome"/>
</dbReference>
<evidence type="ECO:0000259" key="1">
    <source>
        <dbReference type="SMART" id="SM00829"/>
    </source>
</evidence>
<dbReference type="Gene3D" id="3.40.50.720">
    <property type="entry name" value="NAD(P)-binding Rossmann-like Domain"/>
    <property type="match status" value="1"/>
</dbReference>
<dbReference type="AlphaFoldDB" id="A0A0F7F8A8"/>
<dbReference type="NCBIfam" id="TIGR02823">
    <property type="entry name" value="oxido_YhdH"/>
    <property type="match status" value="1"/>
</dbReference>
<gene>
    <name evidence="2" type="ORF">VK70_07470</name>
</gene>
<dbReference type="GO" id="GO:0043957">
    <property type="term" value="F:acryloyl-CoA reductase (NADPH) activity"/>
    <property type="evidence" value="ECO:0007669"/>
    <property type="project" value="TreeGrafter"/>
</dbReference>
<feature type="domain" description="Enoyl reductase (ER)" evidence="1">
    <location>
        <begin position="11"/>
        <end position="329"/>
    </location>
</feature>
<protein>
    <submittedName>
        <fullName evidence="2">Quinone oxidoreductase</fullName>
    </submittedName>
</protein>
<dbReference type="InterPro" id="IPR036291">
    <property type="entry name" value="NAD(P)-bd_dom_sf"/>
</dbReference>
<evidence type="ECO:0000313" key="3">
    <source>
        <dbReference type="Proteomes" id="UP000034189"/>
    </source>
</evidence>
<dbReference type="EMBL" id="CP011114">
    <property type="protein sequence ID" value="AKG34428.1"/>
    <property type="molecule type" value="Genomic_DNA"/>
</dbReference>
<dbReference type="InterPro" id="IPR013149">
    <property type="entry name" value="ADH-like_C"/>
</dbReference>
<dbReference type="SMART" id="SM00829">
    <property type="entry name" value="PKS_ER"/>
    <property type="match status" value="1"/>
</dbReference>
<dbReference type="InterPro" id="IPR013154">
    <property type="entry name" value="ADH-like_N"/>
</dbReference>
<dbReference type="PANTHER" id="PTHR43677:SF1">
    <property type="entry name" value="ACRYLYL-COA REDUCTASE ACUI-RELATED"/>
    <property type="match status" value="1"/>
</dbReference>
<organism evidence="2 3">
    <name type="scientific">Paenibacillus durus ATCC 35681</name>
    <dbReference type="NCBI Taxonomy" id="1333534"/>
    <lineage>
        <taxon>Bacteria</taxon>
        <taxon>Bacillati</taxon>
        <taxon>Bacillota</taxon>
        <taxon>Bacilli</taxon>
        <taxon>Bacillales</taxon>
        <taxon>Paenibacillaceae</taxon>
        <taxon>Paenibacillus</taxon>
    </lineage>
</organism>
<dbReference type="PATRIC" id="fig|1333534.5.peg.1634"/>
<dbReference type="SUPFAM" id="SSF51735">
    <property type="entry name" value="NAD(P)-binding Rossmann-fold domains"/>
    <property type="match status" value="1"/>
</dbReference>
<dbReference type="InterPro" id="IPR014188">
    <property type="entry name" value="Acrylyl-CoA_reductase_AcuI"/>
</dbReference>
<dbReference type="Pfam" id="PF08240">
    <property type="entry name" value="ADH_N"/>
    <property type="match status" value="1"/>
</dbReference>
<evidence type="ECO:0000313" key="2">
    <source>
        <dbReference type="EMBL" id="AKG34428.1"/>
    </source>
</evidence>
<proteinExistence type="predicted"/>
<reference evidence="2 3" key="2">
    <citation type="journal article" date="2016" name="Genome Announc.">
        <title>Genome Sequence of a Gram-Positive Diazotroph, Paenibacillus durus Type Strain ATCC 35681.</title>
        <authorList>
            <person name="Halim M.A."/>
            <person name="Rahman A.Y."/>
            <person name="Sim K.S."/>
            <person name="Yam H.C."/>
            <person name="Rahim A.A."/>
            <person name="Ghazali A.H."/>
            <person name="Najimudin N."/>
        </authorList>
    </citation>
    <scope>NUCLEOTIDE SEQUENCE [LARGE SCALE GENOMIC DNA]</scope>
    <source>
        <strain evidence="2 3">ATCC 35681</strain>
    </source>
</reference>
<dbReference type="OrthoDB" id="9782155at2"/>
<name>A0A0F7F8A8_PAEDU</name>
<dbReference type="InterPro" id="IPR051397">
    <property type="entry name" value="Zn-ADH-like_protein"/>
</dbReference>
<dbReference type="InterPro" id="IPR011032">
    <property type="entry name" value="GroES-like_sf"/>
</dbReference>
<dbReference type="PANTHER" id="PTHR43677">
    <property type="entry name" value="SHORT-CHAIN DEHYDROGENASE/REDUCTASE"/>
    <property type="match status" value="1"/>
</dbReference>
<reference evidence="2 3" key="1">
    <citation type="submission" date="2015-03" db="EMBL/GenBank/DDBJ databases">
        <authorList>
            <person name="Abdul Halim M."/>
        </authorList>
    </citation>
    <scope>NUCLEOTIDE SEQUENCE [LARGE SCALE GENOMIC DNA]</scope>
    <source>
        <strain evidence="2 3">ATCC 35681</strain>
    </source>
</reference>
<accession>A0A0F7F8A8</accession>
<dbReference type="InterPro" id="IPR020843">
    <property type="entry name" value="ER"/>
</dbReference>